<dbReference type="OrthoDB" id="900073at91061"/>
<name>A0A1Z5IUI2_9LACO</name>
<proteinExistence type="predicted"/>
<protein>
    <submittedName>
        <fullName evidence="1">Uncharacterized protein</fullName>
    </submittedName>
</protein>
<dbReference type="RefSeq" id="WP_089120736.1">
    <property type="nucleotide sequence ID" value="NZ_BCMI01000005.1"/>
</dbReference>
<dbReference type="EMBL" id="BCMI01000005">
    <property type="protein sequence ID" value="GAX05430.1"/>
    <property type="molecule type" value="Genomic_DNA"/>
</dbReference>
<gene>
    <name evidence="1" type="ORF">IWT25_00734</name>
</gene>
<accession>A0A1Z5IUI2</accession>
<evidence type="ECO:0000313" key="1">
    <source>
        <dbReference type="EMBL" id="GAX05430.1"/>
    </source>
</evidence>
<reference evidence="1 2" key="1">
    <citation type="submission" date="2015-11" db="EMBL/GenBank/DDBJ databases">
        <title>Draft genome sequences of new species of the genus Lactobacillus isolated from orchardgrass silage.</title>
        <authorList>
            <person name="Tohno M."/>
            <person name="Tanizawa Y."/>
            <person name="Arita M."/>
        </authorList>
    </citation>
    <scope>NUCLEOTIDE SEQUENCE [LARGE SCALE GENOMIC DNA]</scope>
    <source>
        <strain evidence="1 2">IWT25</strain>
    </source>
</reference>
<dbReference type="Proteomes" id="UP000198414">
    <property type="component" value="Unassembled WGS sequence"/>
</dbReference>
<evidence type="ECO:0000313" key="2">
    <source>
        <dbReference type="Proteomes" id="UP000198414"/>
    </source>
</evidence>
<sequence length="129" mass="14676">MIKAYAVTGEDWDYGETGEIVWAENANKAKAQLALAEVVNEAEYVDLRAIRAPWADGMEHMNKDKFCIEMLKHGWRWYLGDVGPDISIDETAIPVLKKVGSIEAFASAFDKGQLTYDRDNEEWKFNETN</sequence>
<comment type="caution">
    <text evidence="1">The sequence shown here is derived from an EMBL/GenBank/DDBJ whole genome shotgun (WGS) entry which is preliminary data.</text>
</comment>
<dbReference type="AlphaFoldDB" id="A0A1Z5IUI2"/>
<organism evidence="1 2">
    <name type="scientific">Secundilactobacillus pentosiphilus</name>
    <dbReference type="NCBI Taxonomy" id="1714682"/>
    <lineage>
        <taxon>Bacteria</taxon>
        <taxon>Bacillati</taxon>
        <taxon>Bacillota</taxon>
        <taxon>Bacilli</taxon>
        <taxon>Lactobacillales</taxon>
        <taxon>Lactobacillaceae</taxon>
        <taxon>Secundilactobacillus</taxon>
    </lineage>
</organism>